<feature type="transmembrane region" description="Helical" evidence="1">
    <location>
        <begin position="209"/>
        <end position="229"/>
    </location>
</feature>
<organism evidence="2 3">
    <name type="scientific">Frigoriflavimonas asaccharolytica</name>
    <dbReference type="NCBI Taxonomy" id="2735899"/>
    <lineage>
        <taxon>Bacteria</taxon>
        <taxon>Pseudomonadati</taxon>
        <taxon>Bacteroidota</taxon>
        <taxon>Flavobacteriia</taxon>
        <taxon>Flavobacteriales</taxon>
        <taxon>Weeksellaceae</taxon>
        <taxon>Frigoriflavimonas</taxon>
    </lineage>
</organism>
<keyword evidence="1" id="KW-0812">Transmembrane</keyword>
<evidence type="ECO:0000313" key="3">
    <source>
        <dbReference type="Proteomes" id="UP000610746"/>
    </source>
</evidence>
<keyword evidence="1" id="KW-1133">Transmembrane helix</keyword>
<reference evidence="2" key="1">
    <citation type="submission" date="2020-05" db="EMBL/GenBank/DDBJ databases">
        <title>Genomic Encyclopedia of Type Strains, Phase IV (KMG-V): Genome sequencing to study the core and pangenomes of soil and plant-associated prokaryotes.</title>
        <authorList>
            <person name="Whitman W."/>
        </authorList>
    </citation>
    <scope>NUCLEOTIDE SEQUENCE</scope>
    <source>
        <strain evidence="2">16F</strain>
    </source>
</reference>
<dbReference type="AlphaFoldDB" id="A0A8J8G833"/>
<dbReference type="EMBL" id="JABSNO010000001">
    <property type="protein sequence ID" value="NRS90985.1"/>
    <property type="molecule type" value="Genomic_DNA"/>
</dbReference>
<evidence type="ECO:0008006" key="4">
    <source>
        <dbReference type="Google" id="ProtNLM"/>
    </source>
</evidence>
<dbReference type="Pfam" id="PF14093">
    <property type="entry name" value="DUF4271"/>
    <property type="match status" value="1"/>
</dbReference>
<dbReference type="Proteomes" id="UP000610746">
    <property type="component" value="Unassembled WGS sequence"/>
</dbReference>
<accession>A0A8J8G833</accession>
<proteinExistence type="predicted"/>
<evidence type="ECO:0000313" key="2">
    <source>
        <dbReference type="EMBL" id="NRS90985.1"/>
    </source>
</evidence>
<evidence type="ECO:0000256" key="1">
    <source>
        <dbReference type="SAM" id="Phobius"/>
    </source>
</evidence>
<keyword evidence="1" id="KW-0472">Membrane</keyword>
<feature type="transmembrane region" description="Helical" evidence="1">
    <location>
        <begin position="177"/>
        <end position="197"/>
    </location>
</feature>
<name>A0A8J8G833_9FLAO</name>
<feature type="transmembrane region" description="Helical" evidence="1">
    <location>
        <begin position="135"/>
        <end position="157"/>
    </location>
</feature>
<sequence length="231" mass="27117">MLPALLFINDIRLTENKDWIVFVLLGCTVLYLFLMNTLQRDANLKSYLLQEYSETNNVFQSWMVVGIINTFLLSTLISQYIPVVPKFISNLQIFGLELNKFGFTLLSISIFYLFKSAISYLFFQSLGAGRKWKLFCFSATKFYFLVTLLLVVLNFAHYLFGLNYKGNFYKINSEESFPIYVLIGFIILLFKNIYYLFHKSNILGLPWYYKILYICTLQIAPVLALWKLLFI</sequence>
<feature type="transmembrane region" description="Helical" evidence="1">
    <location>
        <begin position="59"/>
        <end position="81"/>
    </location>
</feature>
<keyword evidence="3" id="KW-1185">Reference proteome</keyword>
<protein>
    <recommendedName>
        <fullName evidence="4">DUF4271 domain-containing protein</fullName>
    </recommendedName>
</protein>
<gene>
    <name evidence="2" type="ORF">HNQ03_000050</name>
</gene>
<comment type="caution">
    <text evidence="2">The sequence shown here is derived from an EMBL/GenBank/DDBJ whole genome shotgun (WGS) entry which is preliminary data.</text>
</comment>
<feature type="transmembrane region" description="Helical" evidence="1">
    <location>
        <begin position="101"/>
        <end position="123"/>
    </location>
</feature>
<dbReference type="InterPro" id="IPR025367">
    <property type="entry name" value="DUF4271"/>
</dbReference>
<dbReference type="RefSeq" id="WP_226927396.1">
    <property type="nucleotide sequence ID" value="NZ_JABSNO010000001.1"/>
</dbReference>
<feature type="transmembrane region" description="Helical" evidence="1">
    <location>
        <begin position="20"/>
        <end position="38"/>
    </location>
</feature>